<sequence>MPPKPQTNPDEIVAQVTAAVAAQLQEFQASLKSKYASLDASLDSRYSALTTAIADRLNLQPSLSSPSPSSPPKDPPSQNHSSSTFPSPPDNLHIKTPKIHLSTFDGSNPLDWLFQAEQYFSFYAIQPHQRLSLVAFYMSGIALSWFQHLYRNNQLTDWSAFARALELRFGPSSYFNHEAALFKLKQTSTVAHYRGEFEKLANKVDGLSPTSLLNCFLGGLLPEIQHEMATQKPQNLSDAGDFASLIEEKLADSTSTTSFLIPSPAHVNLPKPLSSLPPPRPPQLSVPRLPAPPATKPVPSLPIKSLTPTEMQARRAKGLCFNCDDQYKPGHRCRTTPFLLLQTEEDSYLESTPTNHLLSQ</sequence>
<comment type="caution">
    <text evidence="3">The sequence shown here is derived from an EMBL/GenBank/DDBJ whole genome shotgun (WGS) entry which is preliminary data.</text>
</comment>
<dbReference type="PANTHER" id="PTHR15503">
    <property type="entry name" value="LDOC1 RELATED"/>
    <property type="match status" value="1"/>
</dbReference>
<reference evidence="3 4" key="1">
    <citation type="submission" date="2013-09" db="EMBL/GenBank/DDBJ databases">
        <title>Corchorus capsularis genome sequencing.</title>
        <authorList>
            <person name="Alam M."/>
            <person name="Haque M.S."/>
            <person name="Islam M.S."/>
            <person name="Emdad E.M."/>
            <person name="Islam M.M."/>
            <person name="Ahmed B."/>
            <person name="Halim A."/>
            <person name="Hossen Q.M.M."/>
            <person name="Hossain M.Z."/>
            <person name="Ahmed R."/>
            <person name="Khan M.M."/>
            <person name="Islam R."/>
            <person name="Rashid M.M."/>
            <person name="Khan S.A."/>
            <person name="Rahman M.S."/>
            <person name="Alam M."/>
        </authorList>
    </citation>
    <scope>NUCLEOTIDE SEQUENCE [LARGE SCALE GENOMIC DNA]</scope>
    <source>
        <strain evidence="4">cv. CVL-1</strain>
        <tissue evidence="3">Whole seedling</tissue>
    </source>
</reference>
<dbReference type="OMA" id="IQHEMAT"/>
<proteinExistence type="predicted"/>
<evidence type="ECO:0000259" key="2">
    <source>
        <dbReference type="Pfam" id="PF03732"/>
    </source>
</evidence>
<organism evidence="3 4">
    <name type="scientific">Corchorus capsularis</name>
    <name type="common">Jute</name>
    <dbReference type="NCBI Taxonomy" id="210143"/>
    <lineage>
        <taxon>Eukaryota</taxon>
        <taxon>Viridiplantae</taxon>
        <taxon>Streptophyta</taxon>
        <taxon>Embryophyta</taxon>
        <taxon>Tracheophyta</taxon>
        <taxon>Spermatophyta</taxon>
        <taxon>Magnoliopsida</taxon>
        <taxon>eudicotyledons</taxon>
        <taxon>Gunneridae</taxon>
        <taxon>Pentapetalae</taxon>
        <taxon>rosids</taxon>
        <taxon>malvids</taxon>
        <taxon>Malvales</taxon>
        <taxon>Malvaceae</taxon>
        <taxon>Grewioideae</taxon>
        <taxon>Apeibeae</taxon>
        <taxon>Corchorus</taxon>
    </lineage>
</organism>
<dbReference type="InterPro" id="IPR032567">
    <property type="entry name" value="RTL1-rel"/>
</dbReference>
<protein>
    <submittedName>
        <fullName evidence="3">Retrotransposon gag protein</fullName>
    </submittedName>
</protein>
<keyword evidence="4" id="KW-1185">Reference proteome</keyword>
<accession>A0A1R3HRX0</accession>
<dbReference type="AlphaFoldDB" id="A0A1R3HRX0"/>
<evidence type="ECO:0000313" key="3">
    <source>
        <dbReference type="EMBL" id="OMO73137.1"/>
    </source>
</evidence>
<gene>
    <name evidence="3" type="ORF">CCACVL1_17449</name>
</gene>
<evidence type="ECO:0000313" key="4">
    <source>
        <dbReference type="Proteomes" id="UP000188268"/>
    </source>
</evidence>
<dbReference type="Proteomes" id="UP000188268">
    <property type="component" value="Unassembled WGS sequence"/>
</dbReference>
<evidence type="ECO:0000256" key="1">
    <source>
        <dbReference type="SAM" id="MobiDB-lite"/>
    </source>
</evidence>
<feature type="compositionally biased region" description="Pro residues" evidence="1">
    <location>
        <begin position="275"/>
        <end position="300"/>
    </location>
</feature>
<feature type="domain" description="Retrotransposon gag" evidence="2">
    <location>
        <begin position="133"/>
        <end position="221"/>
    </location>
</feature>
<feature type="region of interest" description="Disordered" evidence="1">
    <location>
        <begin position="271"/>
        <end position="304"/>
    </location>
</feature>
<feature type="region of interest" description="Disordered" evidence="1">
    <location>
        <begin position="60"/>
        <end position="89"/>
    </location>
</feature>
<dbReference type="Pfam" id="PF03732">
    <property type="entry name" value="Retrotrans_gag"/>
    <property type="match status" value="1"/>
</dbReference>
<dbReference type="OrthoDB" id="1298874at2759"/>
<name>A0A1R3HRX0_COCAP</name>
<dbReference type="Gramene" id="OMO73137">
    <property type="protein sequence ID" value="OMO73137"/>
    <property type="gene ID" value="CCACVL1_17449"/>
</dbReference>
<dbReference type="InterPro" id="IPR005162">
    <property type="entry name" value="Retrotrans_gag_dom"/>
</dbReference>
<dbReference type="PANTHER" id="PTHR15503:SF22">
    <property type="entry name" value="TRANSPOSON TY3-I GAG POLYPROTEIN"/>
    <property type="match status" value="1"/>
</dbReference>
<dbReference type="EMBL" id="AWWV01011275">
    <property type="protein sequence ID" value="OMO73137.1"/>
    <property type="molecule type" value="Genomic_DNA"/>
</dbReference>